<keyword evidence="3" id="KW-1185">Reference proteome</keyword>
<proteinExistence type="predicted"/>
<dbReference type="Proteomes" id="UP001500928">
    <property type="component" value="Unassembled WGS sequence"/>
</dbReference>
<accession>A0ABP9BHG3</accession>
<evidence type="ECO:0000313" key="3">
    <source>
        <dbReference type="Proteomes" id="UP001500928"/>
    </source>
</evidence>
<dbReference type="InterPro" id="IPR011437">
    <property type="entry name" value="DUF1540"/>
</dbReference>
<sequence length="96" mass="9888">MTSIQSLPTVQGCSATSCAYNEASTCHAGAITVAGDNAACGTFVEISFRGGVEGNGVVGACHRSECRFNDKLECTASSVEIGQSKDVADCLTYEAR</sequence>
<name>A0ABP9BHG3_9PSEU</name>
<organism evidence="2 3">
    <name type="scientific">Actinomycetospora chlora</name>
    <dbReference type="NCBI Taxonomy" id="663608"/>
    <lineage>
        <taxon>Bacteria</taxon>
        <taxon>Bacillati</taxon>
        <taxon>Actinomycetota</taxon>
        <taxon>Actinomycetes</taxon>
        <taxon>Pseudonocardiales</taxon>
        <taxon>Pseudonocardiaceae</taxon>
        <taxon>Actinomycetospora</taxon>
    </lineage>
</organism>
<dbReference type="RefSeq" id="WP_345416971.1">
    <property type="nucleotide sequence ID" value="NZ_BAABHO010000025.1"/>
</dbReference>
<feature type="domain" description="DUF1540" evidence="1">
    <location>
        <begin position="13"/>
        <end position="43"/>
    </location>
</feature>
<evidence type="ECO:0000313" key="2">
    <source>
        <dbReference type="EMBL" id="GAA4794157.1"/>
    </source>
</evidence>
<evidence type="ECO:0000259" key="1">
    <source>
        <dbReference type="Pfam" id="PF07561"/>
    </source>
</evidence>
<reference evidence="3" key="1">
    <citation type="journal article" date="2019" name="Int. J. Syst. Evol. Microbiol.">
        <title>The Global Catalogue of Microorganisms (GCM) 10K type strain sequencing project: providing services to taxonomists for standard genome sequencing and annotation.</title>
        <authorList>
            <consortium name="The Broad Institute Genomics Platform"/>
            <consortium name="The Broad Institute Genome Sequencing Center for Infectious Disease"/>
            <person name="Wu L."/>
            <person name="Ma J."/>
        </authorList>
    </citation>
    <scope>NUCLEOTIDE SEQUENCE [LARGE SCALE GENOMIC DNA]</scope>
    <source>
        <strain evidence="3">JCM 17979</strain>
    </source>
</reference>
<feature type="domain" description="DUF1540" evidence="1">
    <location>
        <begin position="61"/>
        <end position="93"/>
    </location>
</feature>
<dbReference type="Pfam" id="PF07561">
    <property type="entry name" value="DUF1540"/>
    <property type="match status" value="2"/>
</dbReference>
<gene>
    <name evidence="2" type="ORF">GCM10023200_32610</name>
</gene>
<comment type="caution">
    <text evidence="2">The sequence shown here is derived from an EMBL/GenBank/DDBJ whole genome shotgun (WGS) entry which is preliminary data.</text>
</comment>
<protein>
    <recommendedName>
        <fullName evidence="1">DUF1540 domain-containing protein</fullName>
    </recommendedName>
</protein>
<dbReference type="EMBL" id="BAABHO010000025">
    <property type="protein sequence ID" value="GAA4794157.1"/>
    <property type="molecule type" value="Genomic_DNA"/>
</dbReference>